<protein>
    <recommendedName>
        <fullName evidence="3">glucan endo-1,3-beta-D-glucosidase</fullName>
        <ecNumber evidence="3">3.2.1.39</ecNumber>
    </recommendedName>
</protein>
<feature type="domain" description="F5/8 type C" evidence="9">
    <location>
        <begin position="1194"/>
        <end position="1332"/>
    </location>
</feature>
<dbReference type="PROSITE" id="PS50022">
    <property type="entry name" value="FA58C_3"/>
    <property type="match status" value="1"/>
</dbReference>
<keyword evidence="6" id="KW-0326">Glycosidase</keyword>
<evidence type="ECO:0000256" key="7">
    <source>
        <dbReference type="ARBA" id="ARBA00023316"/>
    </source>
</evidence>
<keyword evidence="7" id="KW-0961">Cell wall biogenesis/degradation</keyword>
<dbReference type="EMBL" id="JAPDDR010000002">
    <property type="protein sequence ID" value="MCW1913092.1"/>
    <property type="molecule type" value="Genomic_DNA"/>
</dbReference>
<evidence type="ECO:0000259" key="9">
    <source>
        <dbReference type="PROSITE" id="PS50022"/>
    </source>
</evidence>
<evidence type="ECO:0000256" key="3">
    <source>
        <dbReference type="ARBA" id="ARBA00012780"/>
    </source>
</evidence>
<dbReference type="PROSITE" id="PS52008">
    <property type="entry name" value="GH81"/>
    <property type="match status" value="1"/>
</dbReference>
<comment type="catalytic activity">
    <reaction evidence="1">
        <text>Hydrolysis of (1-&gt;3)-beta-D-glucosidic linkages in (1-&gt;3)-beta-D-glucans.</text>
        <dbReference type="EC" id="3.2.1.39"/>
    </reaction>
</comment>
<keyword evidence="11" id="KW-1185">Reference proteome</keyword>
<dbReference type="InterPro" id="IPR000421">
    <property type="entry name" value="FA58C"/>
</dbReference>
<evidence type="ECO:0000256" key="2">
    <source>
        <dbReference type="ARBA" id="ARBA00010730"/>
    </source>
</evidence>
<dbReference type="Gene3D" id="2.60.120.260">
    <property type="entry name" value="Galactose-binding domain-like"/>
    <property type="match status" value="1"/>
</dbReference>
<sequence length="1578" mass="167247">MNRALYIDPSQSGKPVPTNEWWTDLIISRYSGDLWARPFTVSANANGVRISYPKTWNSSGTAFELGTALEISGDVEPVPDASDIVMADFEAGYPAGWTRNGNAFPATPAQGTLPGQSMVSAYLGTRLANSFNGGDGPTGSLVSPDFTVDRSYIAFLVGGGNHPGVAEVRLVIGDSTVLSATGLNSEQLRWVNWDVSAYAGQTARIEVVDNATGGWGHILADQIIRTNSTENPGIRFATSFRPDSAQALRWGDWNVAFRMPQLSGAKLDVSLARGVPFVWLETDGVKPTLRASGAEYLTAAGIPVNFPVTTDRFVMKVGDKAFGIHAPDNSTFTLSNGAIHSDLGADYLVFSALPAVADLDAFHARAFAVARDTRVSWNYSATDGEVTTSWEVDTVALEGSNLDTIQGWLPHHYRGTAHNLSFEPGMSYATPRGPMKCTIGRSGWEIGYGFEGLSPGLPLPKALGKPNDFDPAILKKYLDDYAGETGYGGDTYWGGKSLTQLADYMLMAKQAGEAPAYDALKDSLRTALTDWFTYEPGETEHYFARYANWGAIVGFNDSYGSHEFVDHHFHYGYFTRAAGLLAFEDPDFLAGYGEMATLVAKQYANWDREDPNFPFMRTFDLWGGHSYAGGFSSPGGNNQESSSEAMQSWAGLFMLGSALGNEEMRDAGAMGYVMERAAVREYWLDVHEDILPPTYEAESTGILFDSGQAYATYFSGDPAWIYGIQWLPAATHLSYLGWDPEFSKSLMAAMIDERPVILGRGVAGGSRYSLWESRQSWYGIHDNALNQNAAIADMKNAINNAYHHNPGYVTALNAANPLYNSATGTLYVTVNTSGTLDYPAAYWTPATLPAALIPPNANPATPAEEPVSWSLWQYLGVETNYQVDPARMSELYRYDVLGYDASETSQAADVYSRMGDGLGNVVLGFAAQYDPDFYADVHAELWERNDPVAKAKSMAGIVYYEAYSNRGLGVPDPSRHTSIPTSQAYRNPETGAYRYVVYNPSESEQTVTVYGAAGALGSFPVPAKTLLNHGLDQQLESLVITPSNPARTIVPGETVQFTVTGYDQYGGTSLLGAVSWSVSGGGSINAAGLFNASNAQDPVTVTVTTGGKTASYVFRVGTAPVLTNLAVSPEFIRVAVGGSVSFTASGLDQYGDPIAAGGVTWTTDVSGAMISPAGVFAGTSIGTGRVIASSGGHSGSALVSVQAAQQNIAFGKTATASTNLGGNTAPKAVDGNAGTRWESIHADGQWLQIDLGAVYDLSSMRVDWEPAYASSYRVQISDSENGPWSTIREVAKLNANDDEFALSGTGRFVRLDFLSRGTVYGFSIFELEIRGWLAGSAVTPAAVHVIPGSVTVQQGQTQAFQAFAFNANGEGGPVSNPAWSVSGGGTIDAAGIFTANSVGGPFTVSAGVGSVSGSGMLSVIAGSAGGAYESWSGACGLNGASSSKSADADGDGRDNLTEFALDGVPLSGGNDGKIVSKLATLGGESAWTLTLPVRNGASFGGSAAKVSALIDGVIYRVQGSANLASYPLEVIEVTGANAVMLQSGMPELSTGWVYRSFRLAGTTVAGGRGFIRVTVSEG</sequence>
<gene>
    <name evidence="10" type="ORF">OJ996_05885</name>
</gene>
<keyword evidence="5" id="KW-0119">Carbohydrate metabolism</keyword>
<accession>A0ABT3FZT3</accession>
<evidence type="ECO:0000256" key="1">
    <source>
        <dbReference type="ARBA" id="ARBA00000382"/>
    </source>
</evidence>
<dbReference type="GO" id="GO:0016787">
    <property type="term" value="F:hydrolase activity"/>
    <property type="evidence" value="ECO:0007669"/>
    <property type="project" value="UniProtKB-KW"/>
</dbReference>
<dbReference type="PANTHER" id="PTHR31983">
    <property type="entry name" value="ENDO-1,3(4)-BETA-GLUCANASE 1"/>
    <property type="match status" value="1"/>
</dbReference>
<dbReference type="Pfam" id="PF17652">
    <property type="entry name" value="Glyco_hydro81C"/>
    <property type="match status" value="1"/>
</dbReference>
<comment type="caution">
    <text evidence="10">The sequence shown here is derived from an EMBL/GenBank/DDBJ whole genome shotgun (WGS) entry which is preliminary data.</text>
</comment>
<dbReference type="EC" id="3.2.1.39" evidence="3"/>
<evidence type="ECO:0000256" key="8">
    <source>
        <dbReference type="ARBA" id="ARBA00023326"/>
    </source>
</evidence>
<dbReference type="Proteomes" id="UP001165653">
    <property type="component" value="Unassembled WGS sequence"/>
</dbReference>
<dbReference type="InterPro" id="IPR008979">
    <property type="entry name" value="Galactose-bd-like_sf"/>
</dbReference>
<name>A0ABT3FZT3_9BACT</name>
<reference evidence="10" key="1">
    <citation type="submission" date="2022-10" db="EMBL/GenBank/DDBJ databases">
        <title>Luteolibacter sp. GHJ8, whole genome shotgun sequencing project.</title>
        <authorList>
            <person name="Zhao G."/>
            <person name="Shen L."/>
        </authorList>
    </citation>
    <scope>NUCLEOTIDE SEQUENCE</scope>
    <source>
        <strain evidence="10">GHJ8</strain>
    </source>
</reference>
<evidence type="ECO:0000313" key="11">
    <source>
        <dbReference type="Proteomes" id="UP001165653"/>
    </source>
</evidence>
<keyword evidence="8" id="KW-0624">Polysaccharide degradation</keyword>
<dbReference type="SUPFAM" id="SSF49785">
    <property type="entry name" value="Galactose-binding domain-like"/>
    <property type="match status" value="1"/>
</dbReference>
<proteinExistence type="inferred from homology"/>
<organism evidence="10 11">
    <name type="scientific">Luteolibacter rhizosphaerae</name>
    <dbReference type="NCBI Taxonomy" id="2989719"/>
    <lineage>
        <taxon>Bacteria</taxon>
        <taxon>Pseudomonadati</taxon>
        <taxon>Verrucomicrobiota</taxon>
        <taxon>Verrucomicrobiia</taxon>
        <taxon>Verrucomicrobiales</taxon>
        <taxon>Verrucomicrobiaceae</taxon>
        <taxon>Luteolibacter</taxon>
    </lineage>
</organism>
<evidence type="ECO:0000256" key="4">
    <source>
        <dbReference type="ARBA" id="ARBA00022801"/>
    </source>
</evidence>
<dbReference type="Pfam" id="PF00754">
    <property type="entry name" value="F5_F8_type_C"/>
    <property type="match status" value="1"/>
</dbReference>
<dbReference type="InterPro" id="IPR005200">
    <property type="entry name" value="Endo-beta-glucanase"/>
</dbReference>
<evidence type="ECO:0000256" key="5">
    <source>
        <dbReference type="ARBA" id="ARBA00023277"/>
    </source>
</evidence>
<evidence type="ECO:0000313" key="10">
    <source>
        <dbReference type="EMBL" id="MCW1913092.1"/>
    </source>
</evidence>
<keyword evidence="4 10" id="KW-0378">Hydrolase</keyword>
<evidence type="ECO:0000256" key="6">
    <source>
        <dbReference type="ARBA" id="ARBA00023295"/>
    </source>
</evidence>
<comment type="similarity">
    <text evidence="2">Belongs to the glycosyl hydrolase 81 family.</text>
</comment>
<dbReference type="InterPro" id="IPR040720">
    <property type="entry name" value="GH81_C"/>
</dbReference>
<dbReference type="PANTHER" id="PTHR31983:SF0">
    <property type="entry name" value="GLUCAN ENDO-1,3-BETA-D-GLUCOSIDASE 2"/>
    <property type="match status" value="1"/>
</dbReference>
<dbReference type="Gene3D" id="2.60.40.1080">
    <property type="match status" value="2"/>
</dbReference>